<keyword evidence="2" id="KW-0456">Lyase</keyword>
<dbReference type="SFLD" id="SFLDS00005">
    <property type="entry name" value="Isoprenoid_Synthase_Type_I"/>
    <property type="match status" value="1"/>
</dbReference>
<sequence length="279" mass="31654">MRFDPPPTAALQAAVKTELCALKVPLHLIERWIRWSCQVVECFYPLHILELKVLLAICNIIIFHIDDTLSRTPAILLSFQLNIAMGRPQNEPILACLANDILPRMWSYFHPLAANAIVIGFQEFINGTIMENMACSILPISASAPSFPEYVRLKSGAPAPYAFWLFPRDSHPDVRTYIQAIPDLMAFINRVNDILSLYKEELAGEDDNYVHMRSTLSSRNIVDTVKEICDETIAEMNRITVTLSHDPAAQATFQGYVSGYLRFHFSTTRYRLEDLFGDS</sequence>
<dbReference type="InterPro" id="IPR024652">
    <property type="entry name" value="Trichodiene_synth"/>
</dbReference>
<evidence type="ECO:0000313" key="4">
    <source>
        <dbReference type="Proteomes" id="UP000623687"/>
    </source>
</evidence>
<dbReference type="GeneID" id="59371926"/>
<dbReference type="SUPFAM" id="SSF48576">
    <property type="entry name" value="Terpenoid synthases"/>
    <property type="match status" value="1"/>
</dbReference>
<evidence type="ECO:0000256" key="1">
    <source>
        <dbReference type="ARBA" id="ARBA00007946"/>
    </source>
</evidence>
<evidence type="ECO:0000256" key="2">
    <source>
        <dbReference type="ARBA" id="ARBA00023239"/>
    </source>
</evidence>
<dbReference type="Proteomes" id="UP000623687">
    <property type="component" value="Unassembled WGS sequence"/>
</dbReference>
<dbReference type="VEuPathDB" id="FungiDB:PC9H_002085"/>
<dbReference type="InterPro" id="IPR008949">
    <property type="entry name" value="Isoprenoid_synthase_dom_sf"/>
</dbReference>
<dbReference type="OrthoDB" id="2998174at2759"/>
<evidence type="ECO:0008006" key="5">
    <source>
        <dbReference type="Google" id="ProtNLM"/>
    </source>
</evidence>
<name>A0A8H7DL23_PLEOS</name>
<accession>A0A8H7DL23</accession>
<keyword evidence="4" id="KW-1185">Reference proteome</keyword>
<dbReference type="SMR" id="A0A8H7DL23"/>
<dbReference type="Gene3D" id="1.10.600.10">
    <property type="entry name" value="Farnesyl Diphosphate Synthase"/>
    <property type="match status" value="1"/>
</dbReference>
<dbReference type="Pfam" id="PF06330">
    <property type="entry name" value="TRI5"/>
    <property type="match status" value="1"/>
</dbReference>
<dbReference type="EMBL" id="JACETU010000010">
    <property type="protein sequence ID" value="KAF7419494.1"/>
    <property type="molecule type" value="Genomic_DNA"/>
</dbReference>
<comment type="similarity">
    <text evidence="1">Belongs to the trichodiene synthase family.</text>
</comment>
<gene>
    <name evidence="3" type="ORF">PC9H_002085</name>
</gene>
<organism evidence="3 4">
    <name type="scientific">Pleurotus ostreatus</name>
    <name type="common">Oyster mushroom</name>
    <name type="synonym">White-rot fungus</name>
    <dbReference type="NCBI Taxonomy" id="5322"/>
    <lineage>
        <taxon>Eukaryota</taxon>
        <taxon>Fungi</taxon>
        <taxon>Dikarya</taxon>
        <taxon>Basidiomycota</taxon>
        <taxon>Agaricomycotina</taxon>
        <taxon>Agaricomycetes</taxon>
        <taxon>Agaricomycetidae</taxon>
        <taxon>Agaricales</taxon>
        <taxon>Pleurotineae</taxon>
        <taxon>Pleurotaceae</taxon>
        <taxon>Pleurotus</taxon>
    </lineage>
</organism>
<dbReference type="GO" id="GO:0016838">
    <property type="term" value="F:carbon-oxygen lyase activity, acting on phosphates"/>
    <property type="evidence" value="ECO:0007669"/>
    <property type="project" value="InterPro"/>
</dbReference>
<reference evidence="3" key="1">
    <citation type="submission" date="2019-07" db="EMBL/GenBank/DDBJ databases">
        <authorList>
            <person name="Palmer J.M."/>
        </authorList>
    </citation>
    <scope>NUCLEOTIDE SEQUENCE</scope>
    <source>
        <strain evidence="3">PC9</strain>
    </source>
</reference>
<dbReference type="SFLD" id="SFLDG01021">
    <property type="entry name" value="Trichodiene_Synthase_Like"/>
    <property type="match status" value="1"/>
</dbReference>
<proteinExistence type="inferred from homology"/>
<evidence type="ECO:0000313" key="3">
    <source>
        <dbReference type="EMBL" id="KAF7419494.1"/>
    </source>
</evidence>
<protein>
    <recommendedName>
        <fullName evidence="5">Terpenoid synthase</fullName>
    </recommendedName>
</protein>
<dbReference type="AlphaFoldDB" id="A0A8H7DL23"/>
<comment type="caution">
    <text evidence="3">The sequence shown here is derived from an EMBL/GenBank/DDBJ whole genome shotgun (WGS) entry which is preliminary data.</text>
</comment>
<dbReference type="RefSeq" id="XP_036626348.1">
    <property type="nucleotide sequence ID" value="XM_036771727.1"/>
</dbReference>